<dbReference type="PANTHER" id="PTHR44688:SF16">
    <property type="entry name" value="DNA-BINDING TRANSCRIPTIONAL ACTIVATOR DEVR_DOSR"/>
    <property type="match status" value="1"/>
</dbReference>
<feature type="domain" description="HTH luxR-type" evidence="4">
    <location>
        <begin position="263"/>
        <end position="328"/>
    </location>
</feature>
<dbReference type="GO" id="GO:0003677">
    <property type="term" value="F:DNA binding"/>
    <property type="evidence" value="ECO:0007669"/>
    <property type="project" value="UniProtKB-KW"/>
</dbReference>
<name>A0A6J4VGE6_9BACT</name>
<sequence length="330" mass="35059">MPESLSPARVRALECAGHLAHRLGDFEAAVQRLEAAASLARRLELPFEEAAAVLDHGIALEDRGTYDEAESRFVTALALFRPIGDDLGVAISTYHLGVVAYGRGDAATATRLWEETLAAARRRPGHVVVAGWCREHLGLVAAEQGDLRRAAAVLTESWDLDRGVVQRHHRDSLLATLAVLGGASGLDVVAARLLGAAEAALSGAGFFPPEADAYERAAERWRRTLGQDACEHAFAVGREQGQEAVEADARVVLTAAAASSARPASRADGLTPREVEVVRLLAAGRSNREIATALFVSQSTAISHVRNILAKLGLDSRTAVAAWAIRHGLD</sequence>
<dbReference type="InterPro" id="IPR011990">
    <property type="entry name" value="TPR-like_helical_dom_sf"/>
</dbReference>
<dbReference type="SUPFAM" id="SSF46894">
    <property type="entry name" value="C-terminal effector domain of the bipartite response regulators"/>
    <property type="match status" value="1"/>
</dbReference>
<dbReference type="InterPro" id="IPR000792">
    <property type="entry name" value="Tscrpt_reg_LuxR_C"/>
</dbReference>
<dbReference type="CDD" id="cd06170">
    <property type="entry name" value="LuxR_C_like"/>
    <property type="match status" value="1"/>
</dbReference>
<dbReference type="PROSITE" id="PS50043">
    <property type="entry name" value="HTH_LUXR_2"/>
    <property type="match status" value="1"/>
</dbReference>
<dbReference type="SMART" id="SM00421">
    <property type="entry name" value="HTH_LUXR"/>
    <property type="match status" value="1"/>
</dbReference>
<keyword evidence="1" id="KW-0805">Transcription regulation</keyword>
<evidence type="ECO:0000313" key="5">
    <source>
        <dbReference type="EMBL" id="CAA9577280.1"/>
    </source>
</evidence>
<proteinExistence type="predicted"/>
<keyword evidence="3" id="KW-0804">Transcription</keyword>
<dbReference type="Gene3D" id="1.10.10.10">
    <property type="entry name" value="Winged helix-like DNA-binding domain superfamily/Winged helix DNA-binding domain"/>
    <property type="match status" value="1"/>
</dbReference>
<dbReference type="InterPro" id="IPR016032">
    <property type="entry name" value="Sig_transdc_resp-reg_C-effctor"/>
</dbReference>
<dbReference type="InterPro" id="IPR036388">
    <property type="entry name" value="WH-like_DNA-bd_sf"/>
</dbReference>
<dbReference type="Pfam" id="PF00196">
    <property type="entry name" value="GerE"/>
    <property type="match status" value="1"/>
</dbReference>
<organism evidence="5">
    <name type="scientific">uncultured Thermomicrobiales bacterium</name>
    <dbReference type="NCBI Taxonomy" id="1645740"/>
    <lineage>
        <taxon>Bacteria</taxon>
        <taxon>Pseudomonadati</taxon>
        <taxon>Thermomicrobiota</taxon>
        <taxon>Thermomicrobia</taxon>
        <taxon>Thermomicrobiales</taxon>
        <taxon>environmental samples</taxon>
    </lineage>
</organism>
<dbReference type="AlphaFoldDB" id="A0A6J4VGE6"/>
<evidence type="ECO:0000259" key="4">
    <source>
        <dbReference type="PROSITE" id="PS50043"/>
    </source>
</evidence>
<protein>
    <recommendedName>
        <fullName evidence="4">HTH luxR-type domain-containing protein</fullName>
    </recommendedName>
</protein>
<dbReference type="PRINTS" id="PR00038">
    <property type="entry name" value="HTHLUXR"/>
</dbReference>
<evidence type="ECO:0000256" key="2">
    <source>
        <dbReference type="ARBA" id="ARBA00023125"/>
    </source>
</evidence>
<dbReference type="Pfam" id="PF13424">
    <property type="entry name" value="TPR_12"/>
    <property type="match status" value="1"/>
</dbReference>
<evidence type="ECO:0000256" key="1">
    <source>
        <dbReference type="ARBA" id="ARBA00023015"/>
    </source>
</evidence>
<dbReference type="EMBL" id="CADCWK010000405">
    <property type="protein sequence ID" value="CAA9577280.1"/>
    <property type="molecule type" value="Genomic_DNA"/>
</dbReference>
<gene>
    <name evidence="5" type="ORF">AVDCRST_MAG33-3193</name>
</gene>
<dbReference type="PANTHER" id="PTHR44688">
    <property type="entry name" value="DNA-BINDING TRANSCRIPTIONAL ACTIVATOR DEVR_DOSR"/>
    <property type="match status" value="1"/>
</dbReference>
<keyword evidence="2" id="KW-0238">DNA-binding</keyword>
<dbReference type="SUPFAM" id="SSF48452">
    <property type="entry name" value="TPR-like"/>
    <property type="match status" value="1"/>
</dbReference>
<evidence type="ECO:0000256" key="3">
    <source>
        <dbReference type="ARBA" id="ARBA00023163"/>
    </source>
</evidence>
<accession>A0A6J4VGE6</accession>
<dbReference type="GO" id="GO:0006355">
    <property type="term" value="P:regulation of DNA-templated transcription"/>
    <property type="evidence" value="ECO:0007669"/>
    <property type="project" value="InterPro"/>
</dbReference>
<reference evidence="5" key="1">
    <citation type="submission" date="2020-02" db="EMBL/GenBank/DDBJ databases">
        <authorList>
            <person name="Meier V. D."/>
        </authorList>
    </citation>
    <scope>NUCLEOTIDE SEQUENCE</scope>
    <source>
        <strain evidence="5">AVDCRST_MAG33</strain>
    </source>
</reference>
<dbReference type="Gene3D" id="1.25.40.10">
    <property type="entry name" value="Tetratricopeptide repeat domain"/>
    <property type="match status" value="1"/>
</dbReference>